<feature type="transmembrane region" description="Helical" evidence="2">
    <location>
        <begin position="78"/>
        <end position="100"/>
    </location>
</feature>
<feature type="region of interest" description="Disordered" evidence="1">
    <location>
        <begin position="113"/>
        <end position="132"/>
    </location>
</feature>
<dbReference type="InterPro" id="IPR057952">
    <property type="entry name" value="Rv2743c-like"/>
</dbReference>
<dbReference type="AlphaFoldDB" id="A0A850PQ41"/>
<feature type="transmembrane region" description="Helical" evidence="2">
    <location>
        <begin position="49"/>
        <end position="72"/>
    </location>
</feature>
<accession>A0A850PQ41</accession>
<proteinExistence type="predicted"/>
<protein>
    <submittedName>
        <fullName evidence="3">Putative CONSERVED MEMBRANE ALANINE RICH PROTEIN</fullName>
    </submittedName>
</protein>
<sequence length="272" mass="29446">MSTHTGRPQAWRSLAQRGVDTAADWSGVLADKLNAAADPRAKLLRKRRWALRLGVFLTVSALFWVGVTAVLASWSTPVWALFIPAPIAVGAAFLATLAFLRYRWLRGEPLPPERNRAARRLPPSGSAARAPMSALATSERGLSSLLGVMERGRMLPADELHELRTAADMTVATMSATATEVVSMERAINSAPQSRAHLAPTIAAFRSQLDRGAHQYNEMVTAAAQLVSAANSGSMSSSPMSQRRYRDELVLATDRLTGWAQAFDELGRLRGA</sequence>
<gene>
    <name evidence="3" type="ORF">HLY00_2418</name>
</gene>
<dbReference type="Proteomes" id="UP000570517">
    <property type="component" value="Unassembled WGS sequence"/>
</dbReference>
<dbReference type="RefSeq" id="WP_178358604.1">
    <property type="nucleotide sequence ID" value="NZ_JABFYL010000022.1"/>
</dbReference>
<keyword evidence="2" id="KW-0472">Membrane</keyword>
<evidence type="ECO:0000256" key="1">
    <source>
        <dbReference type="SAM" id="MobiDB-lite"/>
    </source>
</evidence>
<dbReference type="NCBIfam" id="NF047839">
    <property type="entry name" value="PspM_Rv2743c"/>
    <property type="match status" value="1"/>
</dbReference>
<reference evidence="3 4" key="1">
    <citation type="submission" date="2020-05" db="EMBL/GenBank/DDBJ databases">
        <title>Draft genome sequence of Mycobacterium hippocampi DL, isolated from European seabass, Dicentrarchus labrax, reared in fish farms.</title>
        <authorList>
            <person name="Stathopoulou P."/>
            <person name="Asimakis E."/>
            <person name="Tzokas K."/>
            <person name="Batargias C."/>
            <person name="Tsiamis G."/>
        </authorList>
    </citation>
    <scope>NUCLEOTIDE SEQUENCE [LARGE SCALE GENOMIC DNA]</scope>
    <source>
        <strain evidence="3 4">DL</strain>
    </source>
</reference>
<keyword evidence="2" id="KW-0812">Transmembrane</keyword>
<evidence type="ECO:0000313" key="4">
    <source>
        <dbReference type="Proteomes" id="UP000570517"/>
    </source>
</evidence>
<organism evidence="3 4">
    <name type="scientific">Mycolicibacterium hippocampi</name>
    <dbReference type="NCBI Taxonomy" id="659824"/>
    <lineage>
        <taxon>Bacteria</taxon>
        <taxon>Bacillati</taxon>
        <taxon>Actinomycetota</taxon>
        <taxon>Actinomycetes</taxon>
        <taxon>Mycobacteriales</taxon>
        <taxon>Mycobacteriaceae</taxon>
        <taxon>Mycolicibacterium</taxon>
    </lineage>
</organism>
<dbReference type="EMBL" id="JABFYL010000022">
    <property type="protein sequence ID" value="NVN50240.1"/>
    <property type="molecule type" value="Genomic_DNA"/>
</dbReference>
<comment type="caution">
    <text evidence="3">The sequence shown here is derived from an EMBL/GenBank/DDBJ whole genome shotgun (WGS) entry which is preliminary data.</text>
</comment>
<name>A0A850PQ41_9MYCO</name>
<evidence type="ECO:0000313" key="3">
    <source>
        <dbReference type="EMBL" id="NVN50240.1"/>
    </source>
</evidence>
<keyword evidence="4" id="KW-1185">Reference proteome</keyword>
<evidence type="ECO:0000256" key="2">
    <source>
        <dbReference type="SAM" id="Phobius"/>
    </source>
</evidence>
<dbReference type="Pfam" id="PF25587">
    <property type="entry name" value="Rv2743c"/>
    <property type="match status" value="1"/>
</dbReference>
<keyword evidence="2" id="KW-1133">Transmembrane helix</keyword>